<feature type="domain" description="Acetophenone carboxylase-like C-terminal" evidence="3">
    <location>
        <begin position="523"/>
        <end position="687"/>
    </location>
</feature>
<evidence type="ECO:0000259" key="3">
    <source>
        <dbReference type="Pfam" id="PF19278"/>
    </source>
</evidence>
<dbReference type="PANTHER" id="PTHR11365">
    <property type="entry name" value="5-OXOPROLINASE RELATED"/>
    <property type="match status" value="1"/>
</dbReference>
<dbReference type="PANTHER" id="PTHR11365:SF23">
    <property type="entry name" value="HYPOTHETICAL 5-OXOPROLINASE (EUROFUNG)-RELATED"/>
    <property type="match status" value="1"/>
</dbReference>
<dbReference type="Proteomes" id="UP000198599">
    <property type="component" value="Unassembled WGS sequence"/>
</dbReference>
<evidence type="ECO:0000259" key="2">
    <source>
        <dbReference type="Pfam" id="PF05378"/>
    </source>
</evidence>
<dbReference type="AlphaFoldDB" id="A0A1I5GYG5"/>
<evidence type="ECO:0000259" key="1">
    <source>
        <dbReference type="Pfam" id="PF01968"/>
    </source>
</evidence>
<dbReference type="RefSeq" id="WP_092842395.1">
    <property type="nucleotide sequence ID" value="NZ_FOVP01000044.1"/>
</dbReference>
<protein>
    <submittedName>
        <fullName evidence="4">N-methylhydantoinase A</fullName>
    </submittedName>
</protein>
<dbReference type="Pfam" id="PF05378">
    <property type="entry name" value="Hydant_A_N"/>
    <property type="match status" value="1"/>
</dbReference>
<dbReference type="Pfam" id="PF01968">
    <property type="entry name" value="Hydantoinase_A"/>
    <property type="match status" value="1"/>
</dbReference>
<dbReference type="GO" id="GO:0017168">
    <property type="term" value="F:5-oxoprolinase (ATP-hydrolyzing) activity"/>
    <property type="evidence" value="ECO:0007669"/>
    <property type="project" value="TreeGrafter"/>
</dbReference>
<sequence length="703" mass="74083">MNKPSAIVSYRVGIDVGGTFTDFVLSDHNSKRLSYHKEPSVPKDPSEAVIAGLRALIAQEGINPADISLVVHGTTLALNATIQRQGARAALVVSEGNRDILEIARCRMPNSYDFRAGKEEPLVPRSSVFELPARIDAKGEVIRCPEAEDLDRAAAQIRAADVRAVAVILVNAPMNPAFEVEIVSALRERLEGVDVTASTTIWSEIREYERAIAATLNATIQPLMDGYLARLQAKLLGDGINAPIYVTASNGGSLSIATARARPIETMLSGPAAGVAAATHIASSVTVDDETPLGVLSFDMGGTSSDIAISMGGEPGYTNHTHVGDLPLMMPVVAVSAIGAGGGSIVWTDAQNILKVGPDSAGADPGPISYGRGGTSPTVTDCYLSLGIIDADRFLGGKQRLDRRAAEVALSKVAGRLGLTGTHLAARAAEAALLVTSTSMASEMLKALAQKGVDAGELALMPFGGAGPTHAFLLAEEVGVKSLIIPPAAGTFCALGALAADVKRDFVRSLRRPFAEGTGDDEVWAAFATLENEATQFIEGEGEILDRHYLQHSAEIRYSGQGFDLSVPVPREVAESRDAAAVAELFHIEHEKTYGFRDTESRLEITTLRVRAIGEMPELVLPSLGAGQAAPQSSGTRSVFIAGAWTDVPIYQRDTLLAGQRIDGPFLIDQPDTTVFALPGWTAVADAKANLIATHTECKDANQ</sequence>
<dbReference type="SUPFAM" id="SSF53067">
    <property type="entry name" value="Actin-like ATPase domain"/>
    <property type="match status" value="1"/>
</dbReference>
<reference evidence="5" key="1">
    <citation type="submission" date="2016-10" db="EMBL/GenBank/DDBJ databases">
        <authorList>
            <person name="Varghese N."/>
            <person name="Submissions S."/>
        </authorList>
    </citation>
    <scope>NUCLEOTIDE SEQUENCE [LARGE SCALE GENOMIC DNA]</scope>
    <source>
        <strain evidence="5">DSM 28463</strain>
    </source>
</reference>
<evidence type="ECO:0000313" key="4">
    <source>
        <dbReference type="EMBL" id="SFO41009.1"/>
    </source>
</evidence>
<dbReference type="Pfam" id="PF19278">
    <property type="entry name" value="Hydant_A_C"/>
    <property type="match status" value="1"/>
</dbReference>
<dbReference type="InterPro" id="IPR043129">
    <property type="entry name" value="ATPase_NBD"/>
</dbReference>
<dbReference type="OrthoDB" id="9759608at2"/>
<proteinExistence type="predicted"/>
<accession>A0A1I5GYG5</accession>
<name>A0A1I5GYG5_9RHOB</name>
<dbReference type="Gene3D" id="3.30.420.40">
    <property type="match status" value="1"/>
</dbReference>
<dbReference type="GO" id="GO:0005829">
    <property type="term" value="C:cytosol"/>
    <property type="evidence" value="ECO:0007669"/>
    <property type="project" value="TreeGrafter"/>
</dbReference>
<dbReference type="InterPro" id="IPR002821">
    <property type="entry name" value="Hydantoinase_A"/>
</dbReference>
<organism evidence="4 5">
    <name type="scientific">Roseovarius lutimaris</name>
    <dbReference type="NCBI Taxonomy" id="1005928"/>
    <lineage>
        <taxon>Bacteria</taxon>
        <taxon>Pseudomonadati</taxon>
        <taxon>Pseudomonadota</taxon>
        <taxon>Alphaproteobacteria</taxon>
        <taxon>Rhodobacterales</taxon>
        <taxon>Roseobacteraceae</taxon>
        <taxon>Roseovarius</taxon>
    </lineage>
</organism>
<dbReference type="EMBL" id="FOVP01000044">
    <property type="protein sequence ID" value="SFO41009.1"/>
    <property type="molecule type" value="Genomic_DNA"/>
</dbReference>
<dbReference type="GO" id="GO:0006749">
    <property type="term" value="P:glutathione metabolic process"/>
    <property type="evidence" value="ECO:0007669"/>
    <property type="project" value="TreeGrafter"/>
</dbReference>
<dbReference type="InterPro" id="IPR045079">
    <property type="entry name" value="Oxoprolinase-like"/>
</dbReference>
<dbReference type="STRING" id="1005928.SAMN04487859_1449"/>
<feature type="domain" description="Hydantoinase/oxoprolinase N-terminal" evidence="2">
    <location>
        <begin position="11"/>
        <end position="189"/>
    </location>
</feature>
<dbReference type="InterPro" id="IPR049517">
    <property type="entry name" value="ACX-like_C"/>
</dbReference>
<evidence type="ECO:0000313" key="5">
    <source>
        <dbReference type="Proteomes" id="UP000198599"/>
    </source>
</evidence>
<feature type="domain" description="Hydantoinase A/oxoprolinase" evidence="1">
    <location>
        <begin position="210"/>
        <end position="504"/>
    </location>
</feature>
<gene>
    <name evidence="4" type="ORF">SAMN04487859_1449</name>
</gene>
<keyword evidence="5" id="KW-1185">Reference proteome</keyword>
<dbReference type="InterPro" id="IPR008040">
    <property type="entry name" value="Hydant_A_N"/>
</dbReference>